<accession>A8QJ83</accession>
<feature type="region of interest" description="Disordered" evidence="1">
    <location>
        <begin position="17"/>
        <end position="52"/>
    </location>
</feature>
<protein>
    <submittedName>
        <fullName evidence="2">Runx3 MASN-variant</fullName>
    </submittedName>
</protein>
<evidence type="ECO:0000313" key="2">
    <source>
        <dbReference type="EMBL" id="ABN58459.1"/>
    </source>
</evidence>
<dbReference type="EMBL" id="EF051348">
    <property type="protein sequence ID" value="ABN58459.1"/>
    <property type="molecule type" value="mRNA"/>
</dbReference>
<evidence type="ECO:0000256" key="1">
    <source>
        <dbReference type="SAM" id="MobiDB-lite"/>
    </source>
</evidence>
<organism evidence="2">
    <name type="scientific">Gallus gallus</name>
    <name type="common">Chicken</name>
    <dbReference type="NCBI Taxonomy" id="9031"/>
    <lineage>
        <taxon>Eukaryota</taxon>
        <taxon>Metazoa</taxon>
        <taxon>Chordata</taxon>
        <taxon>Craniata</taxon>
        <taxon>Vertebrata</taxon>
        <taxon>Euteleostomi</taxon>
        <taxon>Archelosauria</taxon>
        <taxon>Archosauria</taxon>
        <taxon>Dinosauria</taxon>
        <taxon>Saurischia</taxon>
        <taxon>Theropoda</taxon>
        <taxon>Coelurosauria</taxon>
        <taxon>Aves</taxon>
        <taxon>Neognathae</taxon>
        <taxon>Galloanserae</taxon>
        <taxon>Galliformes</taxon>
        <taxon>Phasianidae</taxon>
        <taxon>Phasianinae</taxon>
        <taxon>Gallus</taxon>
    </lineage>
</organism>
<feature type="compositionally biased region" description="Basic and acidic residues" evidence="1">
    <location>
        <begin position="29"/>
        <end position="43"/>
    </location>
</feature>
<reference evidence="2" key="1">
    <citation type="submission" date="2006-10" db="EMBL/GenBank/DDBJ databases">
        <title>What can Chordate Runt Gene Evolution tell us?</title>
        <authorList>
            <person name="Hecht J."/>
            <person name="Wiecha U."/>
            <person name="Stiege A."/>
            <person name="Panopoulou G."/>
            <person name="Poustka A."/>
            <person name="Dieterich C."/>
            <person name="Podsiadlowski L."/>
            <person name="Ehrich S."/>
            <person name="Stricker S."/>
            <person name="Mundlos S."/>
            <person name="Seitz V."/>
        </authorList>
    </citation>
    <scope>NUCLEOTIDE SEQUENCE</scope>
</reference>
<proteinExistence type="evidence at transcript level"/>
<sequence>MASNGVFDSFAAYSSTFLRGRGARRRPRRDSGDGDGRERRELLRGSSATPPP</sequence>
<dbReference type="AlphaFoldDB" id="A8QJ83"/>
<name>A8QJ83_CHICK</name>